<dbReference type="PANTHER" id="PTHR43245:SF11">
    <property type="entry name" value="LD23561P"/>
    <property type="match status" value="1"/>
</dbReference>
<evidence type="ECO:0000313" key="3">
    <source>
        <dbReference type="Proteomes" id="UP000789342"/>
    </source>
</evidence>
<protein>
    <submittedName>
        <fullName evidence="2">16229_t:CDS:1</fullName>
    </submittedName>
</protein>
<name>A0A9N8WDV2_9GLOM</name>
<sequence>MSDKPTVLVLGGLGFIGRNFVTYLVENELASEIRVVDKVLLATTALNQRQKAAFSNVEVLQRDLAVPSTIPLVHTRGNGGSFDYVFNLAAETKYSQIEAVYQERIYGLSCRNAEEAAKRKVKVFVEVSTAEIYKNDKNPSKEDDKIKPWTTAAEYKYKAEEKLKTIDGLNLVILRPALVYGLGATTGIVPRLVCGRIYQFTKEEMKFLWSKDLRINTVHVDDVCRALWFIATWYQEKNKAGKGPVIYNLADSGDTDQDKLRKHIGRIFGIQTGFHNAAINTMAQLNFDSAVEEVNDKHMRPWSTLLRNNRIKITPLNPYLDKEVLTNHSLSVDGRRITEETGFRYQVPEITDEKLQEMIDDYIGLGWWPISD</sequence>
<comment type="caution">
    <text evidence="2">The sequence shown here is derived from an EMBL/GenBank/DDBJ whole genome shotgun (WGS) entry which is preliminary data.</text>
</comment>
<dbReference type="InterPro" id="IPR050177">
    <property type="entry name" value="Lipid_A_modif_metabolic_enz"/>
</dbReference>
<feature type="domain" description="NAD-dependent epimerase/dehydratase" evidence="1">
    <location>
        <begin position="7"/>
        <end position="249"/>
    </location>
</feature>
<dbReference type="Proteomes" id="UP000789342">
    <property type="component" value="Unassembled WGS sequence"/>
</dbReference>
<dbReference type="Pfam" id="PF01370">
    <property type="entry name" value="Epimerase"/>
    <property type="match status" value="1"/>
</dbReference>
<dbReference type="SUPFAM" id="SSF51735">
    <property type="entry name" value="NAD(P)-binding Rossmann-fold domains"/>
    <property type="match status" value="1"/>
</dbReference>
<dbReference type="Gene3D" id="3.40.50.720">
    <property type="entry name" value="NAD(P)-binding Rossmann-like Domain"/>
    <property type="match status" value="1"/>
</dbReference>
<evidence type="ECO:0000259" key="1">
    <source>
        <dbReference type="Pfam" id="PF01370"/>
    </source>
</evidence>
<dbReference type="InterPro" id="IPR001509">
    <property type="entry name" value="Epimerase_deHydtase"/>
</dbReference>
<accession>A0A9N8WDV2</accession>
<organism evidence="2 3">
    <name type="scientific">Acaulospora morrowiae</name>
    <dbReference type="NCBI Taxonomy" id="94023"/>
    <lineage>
        <taxon>Eukaryota</taxon>
        <taxon>Fungi</taxon>
        <taxon>Fungi incertae sedis</taxon>
        <taxon>Mucoromycota</taxon>
        <taxon>Glomeromycotina</taxon>
        <taxon>Glomeromycetes</taxon>
        <taxon>Diversisporales</taxon>
        <taxon>Acaulosporaceae</taxon>
        <taxon>Acaulospora</taxon>
    </lineage>
</organism>
<dbReference type="InterPro" id="IPR036291">
    <property type="entry name" value="NAD(P)-bd_dom_sf"/>
</dbReference>
<dbReference type="PANTHER" id="PTHR43245">
    <property type="entry name" value="BIFUNCTIONAL POLYMYXIN RESISTANCE PROTEIN ARNA"/>
    <property type="match status" value="1"/>
</dbReference>
<dbReference type="CDD" id="cd08946">
    <property type="entry name" value="SDR_e"/>
    <property type="match status" value="1"/>
</dbReference>
<reference evidence="2" key="1">
    <citation type="submission" date="2021-06" db="EMBL/GenBank/DDBJ databases">
        <authorList>
            <person name="Kallberg Y."/>
            <person name="Tangrot J."/>
            <person name="Rosling A."/>
        </authorList>
    </citation>
    <scope>NUCLEOTIDE SEQUENCE</scope>
    <source>
        <strain evidence="2">CL551</strain>
    </source>
</reference>
<keyword evidence="3" id="KW-1185">Reference proteome</keyword>
<dbReference type="OrthoDB" id="16464at2759"/>
<evidence type="ECO:0000313" key="2">
    <source>
        <dbReference type="EMBL" id="CAG8486525.1"/>
    </source>
</evidence>
<proteinExistence type="predicted"/>
<dbReference type="EMBL" id="CAJVPV010001106">
    <property type="protein sequence ID" value="CAG8486525.1"/>
    <property type="molecule type" value="Genomic_DNA"/>
</dbReference>
<gene>
    <name evidence="2" type="ORF">AMORRO_LOCUS2570</name>
</gene>
<dbReference type="AlphaFoldDB" id="A0A9N8WDV2"/>